<name>A0AAW2CWD2_9ROSI</name>
<evidence type="ECO:0000256" key="1">
    <source>
        <dbReference type="SAM" id="MobiDB-lite"/>
    </source>
</evidence>
<feature type="region of interest" description="Disordered" evidence="1">
    <location>
        <begin position="75"/>
        <end position="139"/>
    </location>
</feature>
<reference evidence="2 3" key="1">
    <citation type="submission" date="2024-01" db="EMBL/GenBank/DDBJ databases">
        <title>A telomere-to-telomere, gap-free genome of sweet tea (Lithocarpus litseifolius).</title>
        <authorList>
            <person name="Zhou J."/>
        </authorList>
    </citation>
    <scope>NUCLEOTIDE SEQUENCE [LARGE SCALE GENOMIC DNA]</scope>
    <source>
        <strain evidence="2">Zhou-2022a</strain>
        <tissue evidence="2">Leaf</tissue>
    </source>
</reference>
<organism evidence="2 3">
    <name type="scientific">Lithocarpus litseifolius</name>
    <dbReference type="NCBI Taxonomy" id="425828"/>
    <lineage>
        <taxon>Eukaryota</taxon>
        <taxon>Viridiplantae</taxon>
        <taxon>Streptophyta</taxon>
        <taxon>Embryophyta</taxon>
        <taxon>Tracheophyta</taxon>
        <taxon>Spermatophyta</taxon>
        <taxon>Magnoliopsida</taxon>
        <taxon>eudicotyledons</taxon>
        <taxon>Gunneridae</taxon>
        <taxon>Pentapetalae</taxon>
        <taxon>rosids</taxon>
        <taxon>fabids</taxon>
        <taxon>Fagales</taxon>
        <taxon>Fagaceae</taxon>
        <taxon>Lithocarpus</taxon>
    </lineage>
</organism>
<dbReference type="Proteomes" id="UP001459277">
    <property type="component" value="Unassembled WGS sequence"/>
</dbReference>
<feature type="compositionally biased region" description="Low complexity" evidence="1">
    <location>
        <begin position="114"/>
        <end position="128"/>
    </location>
</feature>
<evidence type="ECO:0000313" key="2">
    <source>
        <dbReference type="EMBL" id="KAL0001336.1"/>
    </source>
</evidence>
<keyword evidence="3" id="KW-1185">Reference proteome</keyword>
<proteinExistence type="predicted"/>
<sequence length="494" mass="56459">MVPRFEILLDCNNKVLGLKKEDATWVPTDWANYMDPDAMTTFLRHAICNIVEEECWEACQHALKSPYELRANDKDEEGGAALSDDDDGSDDKSDSSGGSSNNDSGHDDDDSDSESNNNENYDSQYNGNDWGEPPSDREDEDADLFYEEYDNDVAYYDQDIENDVEANRCSDTDSEQYRMINVLEDASEDYDCQYSGNDWGEPPSDREDEDTNLFYEDYDNDVDYYDEDIEDDAKANREILELGSYYDSELVSPTPHTEEEDDIDARLATLDQKLMVHSLRIMTLENAERNNEKMERGKSEHLPQHTHLSNKGKHDLCNEWMESIEHLHAFMTDKPTNIEIDKEATDYMDEDPTVLMLKEEGTNWETPSIIEATTELKNWAWEGAAHPMENSLKKIKTVKPITLAKKVKTIEPVTPAQNIVFVPIESISASISNPVKSVCESFPVESDLVKSIKSVESVESSFSYNMISDSTYLLALNVFFFFLKLVKKLLMIRN</sequence>
<evidence type="ECO:0000313" key="3">
    <source>
        <dbReference type="Proteomes" id="UP001459277"/>
    </source>
</evidence>
<feature type="compositionally biased region" description="Acidic residues" evidence="1">
    <location>
        <begin position="75"/>
        <end position="89"/>
    </location>
</feature>
<dbReference type="AlphaFoldDB" id="A0AAW2CWD2"/>
<accession>A0AAW2CWD2</accession>
<gene>
    <name evidence="2" type="ORF">SO802_015117</name>
</gene>
<protein>
    <submittedName>
        <fullName evidence="2">Uncharacterized protein</fullName>
    </submittedName>
</protein>
<comment type="caution">
    <text evidence="2">The sequence shown here is derived from an EMBL/GenBank/DDBJ whole genome shotgun (WGS) entry which is preliminary data.</text>
</comment>
<dbReference type="EMBL" id="JAZDWU010000005">
    <property type="protein sequence ID" value="KAL0001336.1"/>
    <property type="molecule type" value="Genomic_DNA"/>
</dbReference>